<sequence>MDTEESDDWEARARVHAALADPARLRVVDHLALGDASASELQALLAMPSNLLAHHLGVLERAGLLTRRRSEADRRRSYWRLVPGPLDTLAPNRPRPTPRVVFVCTANSARSQLAAALWHRVSDVPATSAGTHPAVGVAPGAVRTAAEHGLDLTASTPQLLADVLAVDDLVIAVCDNAHETLTATPGPGAGTGAGHLHWSVPDPVRAGRAAAFDGAYDELAERVTRLAPHITTAPTSTAS</sequence>
<evidence type="ECO:0000259" key="2">
    <source>
        <dbReference type="PROSITE" id="PS50987"/>
    </source>
</evidence>
<dbReference type="SUPFAM" id="SSF46785">
    <property type="entry name" value="Winged helix' DNA-binding domain"/>
    <property type="match status" value="1"/>
</dbReference>
<dbReference type="InterPro" id="IPR036196">
    <property type="entry name" value="Ptyr_pPase_sf"/>
</dbReference>
<dbReference type="RefSeq" id="WP_378590976.1">
    <property type="nucleotide sequence ID" value="NZ_JBHSKD010000015.1"/>
</dbReference>
<proteinExistence type="predicted"/>
<dbReference type="Proteomes" id="UP001596087">
    <property type="component" value="Unassembled WGS sequence"/>
</dbReference>
<dbReference type="Pfam" id="PF01451">
    <property type="entry name" value="LMWPc"/>
    <property type="match status" value="1"/>
</dbReference>
<name>A0ABW0BKE3_9ACTN</name>
<dbReference type="Pfam" id="PF12840">
    <property type="entry name" value="HTH_20"/>
    <property type="match status" value="1"/>
</dbReference>
<dbReference type="InterPro" id="IPR036388">
    <property type="entry name" value="WH-like_DNA-bd_sf"/>
</dbReference>
<dbReference type="PANTHER" id="PTHR43428:SF1">
    <property type="entry name" value="ARSENATE REDUCTASE"/>
    <property type="match status" value="1"/>
</dbReference>
<dbReference type="InterPro" id="IPR036390">
    <property type="entry name" value="WH_DNA-bd_sf"/>
</dbReference>
<keyword evidence="1" id="KW-0059">Arsenical resistance</keyword>
<dbReference type="InterPro" id="IPR001845">
    <property type="entry name" value="HTH_ArsR_DNA-bd_dom"/>
</dbReference>
<reference evidence="4" key="1">
    <citation type="journal article" date="2019" name="Int. J. Syst. Evol. Microbiol.">
        <title>The Global Catalogue of Microorganisms (GCM) 10K type strain sequencing project: providing services to taxonomists for standard genome sequencing and annotation.</title>
        <authorList>
            <consortium name="The Broad Institute Genomics Platform"/>
            <consortium name="The Broad Institute Genome Sequencing Center for Infectious Disease"/>
            <person name="Wu L."/>
            <person name="Ma J."/>
        </authorList>
    </citation>
    <scope>NUCLEOTIDE SEQUENCE [LARGE SCALE GENOMIC DNA]</scope>
    <source>
        <strain evidence="4">DFY41</strain>
    </source>
</reference>
<dbReference type="EMBL" id="JBHSKD010000015">
    <property type="protein sequence ID" value="MFC5177721.1"/>
    <property type="molecule type" value="Genomic_DNA"/>
</dbReference>
<dbReference type="SMART" id="SM00226">
    <property type="entry name" value="LMWPc"/>
    <property type="match status" value="1"/>
</dbReference>
<evidence type="ECO:0000256" key="1">
    <source>
        <dbReference type="ARBA" id="ARBA00022849"/>
    </source>
</evidence>
<dbReference type="SMART" id="SM00418">
    <property type="entry name" value="HTH_ARSR"/>
    <property type="match status" value="1"/>
</dbReference>
<dbReference type="PROSITE" id="PS50987">
    <property type="entry name" value="HTH_ARSR_2"/>
    <property type="match status" value="1"/>
</dbReference>
<dbReference type="Gene3D" id="1.10.10.10">
    <property type="entry name" value="Winged helix-like DNA-binding domain superfamily/Winged helix DNA-binding domain"/>
    <property type="match status" value="1"/>
</dbReference>
<dbReference type="InterPro" id="IPR011991">
    <property type="entry name" value="ArsR-like_HTH"/>
</dbReference>
<accession>A0ABW0BKE3</accession>
<organism evidence="3 4">
    <name type="scientific">Nocardioides taihuensis</name>
    <dbReference type="NCBI Taxonomy" id="1835606"/>
    <lineage>
        <taxon>Bacteria</taxon>
        <taxon>Bacillati</taxon>
        <taxon>Actinomycetota</taxon>
        <taxon>Actinomycetes</taxon>
        <taxon>Propionibacteriales</taxon>
        <taxon>Nocardioidaceae</taxon>
        <taxon>Nocardioides</taxon>
    </lineage>
</organism>
<feature type="domain" description="HTH arsR-type" evidence="2">
    <location>
        <begin position="4"/>
        <end position="97"/>
    </location>
</feature>
<comment type="caution">
    <text evidence="3">The sequence shown here is derived from an EMBL/GenBank/DDBJ whole genome shotgun (WGS) entry which is preliminary data.</text>
</comment>
<protein>
    <submittedName>
        <fullName evidence="3">Helix-turn-helix domain-containing protein</fullName>
    </submittedName>
</protein>
<evidence type="ECO:0000313" key="3">
    <source>
        <dbReference type="EMBL" id="MFC5177721.1"/>
    </source>
</evidence>
<keyword evidence="4" id="KW-1185">Reference proteome</keyword>
<dbReference type="CDD" id="cd00090">
    <property type="entry name" value="HTH_ARSR"/>
    <property type="match status" value="1"/>
</dbReference>
<evidence type="ECO:0000313" key="4">
    <source>
        <dbReference type="Proteomes" id="UP001596087"/>
    </source>
</evidence>
<dbReference type="SUPFAM" id="SSF52788">
    <property type="entry name" value="Phosphotyrosine protein phosphatases I"/>
    <property type="match status" value="1"/>
</dbReference>
<gene>
    <name evidence="3" type="ORF">ACFPGP_13645</name>
</gene>
<dbReference type="PANTHER" id="PTHR43428">
    <property type="entry name" value="ARSENATE REDUCTASE"/>
    <property type="match status" value="1"/>
</dbReference>
<dbReference type="InterPro" id="IPR023485">
    <property type="entry name" value="Ptyr_pPase"/>
</dbReference>
<dbReference type="Gene3D" id="3.40.50.2300">
    <property type="match status" value="1"/>
</dbReference>